<dbReference type="RefSeq" id="WP_008827337.1">
    <property type="nucleotide sequence ID" value="NZ_AFNU02000006.1"/>
</dbReference>
<gene>
    <name evidence="1" type="ORF">HLPCO_001971</name>
</gene>
<evidence type="ECO:0008006" key="3">
    <source>
        <dbReference type="Google" id="ProtNLM"/>
    </source>
</evidence>
<dbReference type="Pfam" id="PF04402">
    <property type="entry name" value="SIMPL"/>
    <property type="match status" value="1"/>
</dbReference>
<evidence type="ECO:0000313" key="2">
    <source>
        <dbReference type="Proteomes" id="UP000005707"/>
    </source>
</evidence>
<organism evidence="1 2">
    <name type="scientific">Haloplasma contractile SSD-17B</name>
    <dbReference type="NCBI Taxonomy" id="1033810"/>
    <lineage>
        <taxon>Bacteria</taxon>
        <taxon>Bacillati</taxon>
        <taxon>Mycoplasmatota</taxon>
        <taxon>Mollicutes</taxon>
        <taxon>Haloplasmatales</taxon>
        <taxon>Haloplasmataceae</taxon>
        <taxon>Haloplasma</taxon>
    </lineage>
</organism>
<evidence type="ECO:0000313" key="1">
    <source>
        <dbReference type="EMBL" id="ERJ12057.1"/>
    </source>
</evidence>
<dbReference type="STRING" id="1033810.HLPCO_001971"/>
<dbReference type="eggNOG" id="COG2968">
    <property type="taxonomic scope" value="Bacteria"/>
</dbReference>
<dbReference type="PANTHER" id="PTHR34387">
    <property type="entry name" value="SLR1258 PROTEIN"/>
    <property type="match status" value="1"/>
</dbReference>
<dbReference type="Gene3D" id="3.30.110.170">
    <property type="entry name" value="Protein of unknown function (DUF541), domain 1"/>
    <property type="match status" value="1"/>
</dbReference>
<comment type="caution">
    <text evidence="1">The sequence shown here is derived from an EMBL/GenBank/DDBJ whole genome shotgun (WGS) entry which is preliminary data.</text>
</comment>
<dbReference type="AlphaFoldDB" id="U2DUH9"/>
<dbReference type="Gene3D" id="3.30.70.2970">
    <property type="entry name" value="Protein of unknown function (DUF541), domain 2"/>
    <property type="match status" value="1"/>
</dbReference>
<keyword evidence="2" id="KW-1185">Reference proteome</keyword>
<dbReference type="GO" id="GO:0006974">
    <property type="term" value="P:DNA damage response"/>
    <property type="evidence" value="ECO:0007669"/>
    <property type="project" value="TreeGrafter"/>
</dbReference>
<proteinExistence type="predicted"/>
<dbReference type="InParanoid" id="U2DUH9"/>
<dbReference type="InterPro" id="IPR007497">
    <property type="entry name" value="SIMPL/DUF541"/>
</dbReference>
<accession>U2DUH9</accession>
<dbReference type="Proteomes" id="UP000005707">
    <property type="component" value="Unassembled WGS sequence"/>
</dbReference>
<sequence length="211" mass="24211">MGKRILKVKGKGKARAIPDQVVITFDIEVRGYDYDQVMTELNQKTNRLKNDIEEANFNREDVKTTDFTIRTNYKYVDGQRIFDGFIANHKLKLTFDLEKEKLNTLVRVLSVSESEAQFNINFEVKDKETFKNRVLEDAVQDAKRNATVIAESAGIKLEKILTINYDLADVVFRSELILEDTALQSTAAPIDIEPEEVITTDTITIEWEIES</sequence>
<dbReference type="PANTHER" id="PTHR34387:SF2">
    <property type="entry name" value="SLR1258 PROTEIN"/>
    <property type="match status" value="1"/>
</dbReference>
<reference evidence="1 2" key="2">
    <citation type="journal article" date="2013" name="PLoS ONE">
        <title>INDIGO - INtegrated Data Warehouse of MIcrobial GenOmes with Examples from the Red Sea Extremophiles.</title>
        <authorList>
            <person name="Alam I."/>
            <person name="Antunes A."/>
            <person name="Kamau A.A."/>
            <person name="Ba Alawi W."/>
            <person name="Kalkatawi M."/>
            <person name="Stingl U."/>
            <person name="Bajic V.B."/>
        </authorList>
    </citation>
    <scope>NUCLEOTIDE SEQUENCE [LARGE SCALE GENOMIC DNA]</scope>
    <source>
        <strain evidence="1 2">SSD-17B</strain>
    </source>
</reference>
<protein>
    <recommendedName>
        <fullName evidence="3">DUF541 domain-containing protein</fullName>
    </recommendedName>
</protein>
<reference evidence="1 2" key="1">
    <citation type="journal article" date="2011" name="J. Bacteriol.">
        <title>Genome sequence of Haloplasma contractile, an unusual contractile bacterium from a deep-sea anoxic brine lake.</title>
        <authorList>
            <person name="Antunes A."/>
            <person name="Alam I."/>
            <person name="El Dorry H."/>
            <person name="Siam R."/>
            <person name="Robertson A."/>
            <person name="Bajic V.B."/>
            <person name="Stingl U."/>
        </authorList>
    </citation>
    <scope>NUCLEOTIDE SEQUENCE [LARGE SCALE GENOMIC DNA]</scope>
    <source>
        <strain evidence="1 2">SSD-17B</strain>
    </source>
</reference>
<dbReference type="OrthoDB" id="850697at2"/>
<name>U2DUH9_9MOLU</name>
<dbReference type="EMBL" id="AFNU02000006">
    <property type="protein sequence ID" value="ERJ12057.1"/>
    <property type="molecule type" value="Genomic_DNA"/>
</dbReference>
<dbReference type="InterPro" id="IPR052022">
    <property type="entry name" value="26kDa_periplasmic_antigen"/>
</dbReference>